<evidence type="ECO:0000313" key="3">
    <source>
        <dbReference type="Proteomes" id="UP001060070"/>
    </source>
</evidence>
<keyword evidence="3" id="KW-1185">Reference proteome</keyword>
<keyword evidence="1" id="KW-0812">Transmembrane</keyword>
<dbReference type="RefSeq" id="WP_024503483.1">
    <property type="nucleotide sequence ID" value="NZ_CP088147.1"/>
</dbReference>
<organism evidence="2 3">
    <name type="scientific">Mesorhizobium ciceri</name>
    <dbReference type="NCBI Taxonomy" id="39645"/>
    <lineage>
        <taxon>Bacteria</taxon>
        <taxon>Pseudomonadati</taxon>
        <taxon>Pseudomonadota</taxon>
        <taxon>Alphaproteobacteria</taxon>
        <taxon>Hyphomicrobiales</taxon>
        <taxon>Phyllobacteriaceae</taxon>
        <taxon>Mesorhizobium</taxon>
    </lineage>
</organism>
<evidence type="ECO:0008006" key="4">
    <source>
        <dbReference type="Google" id="ProtNLM"/>
    </source>
</evidence>
<gene>
    <name evidence="2" type="ORF">LRP29_21400</name>
</gene>
<accession>A0AB38T5V9</accession>
<dbReference type="EMBL" id="CP088147">
    <property type="protein sequence ID" value="UTU50039.1"/>
    <property type="molecule type" value="Genomic_DNA"/>
</dbReference>
<evidence type="ECO:0000313" key="2">
    <source>
        <dbReference type="EMBL" id="UTU50039.1"/>
    </source>
</evidence>
<name>A0AB38T5V9_9HYPH</name>
<proteinExistence type="predicted"/>
<protein>
    <recommendedName>
        <fullName evidence="4">DUF304 domain-containing protein</fullName>
    </recommendedName>
</protein>
<keyword evidence="1" id="KW-0472">Membrane</keyword>
<dbReference type="Proteomes" id="UP001060070">
    <property type="component" value="Chromosome"/>
</dbReference>
<feature type="transmembrane region" description="Helical" evidence="1">
    <location>
        <begin position="59"/>
        <end position="77"/>
    </location>
</feature>
<dbReference type="AlphaFoldDB" id="A0AB38T5V9"/>
<sequence>MPPPSRISIVETEDELLITNPPRISDFRMGFVLVGAAIVAYTGYMGLTDTSPANVASGTLGLLSFTAIIALFTYFLGKDFMWLVFGKETLRLTDVAAVRDVRGFVRNRSSLPLKGHLEAEILDHTYPTDEAGLSEVIRLTNTNGVLVFGRELSRPEAEAVTSAVEHFISRENSSRR</sequence>
<reference evidence="2 3" key="1">
    <citation type="journal article" date="2022" name="Microbiol. Resour. Announc.">
        <title>Complete Genome Sequence of Mesorhizobium ciceri Strain R30, a Rhizobium Used as a Commercial Inoculant for Chickpea in Argentina.</title>
        <authorList>
            <person name="Foresto E."/>
            <person name="Revale S."/>
            <person name="Primo E."/>
            <person name="Nievas F."/>
            <person name="Carezzano E."/>
            <person name="Puente M."/>
            <person name="Alzari P."/>
            <person name="Mart M."/>
            <person name="Ben-Assaya M."/>
            <person name="Mornico D."/>
            <person name="Santoro M."/>
            <person name="Mart F."/>
            <person name="Giordano W."/>
            <person name="Bogino P."/>
        </authorList>
    </citation>
    <scope>NUCLEOTIDE SEQUENCE [LARGE SCALE GENOMIC DNA]</scope>
    <source>
        <strain evidence="2 3">R30</strain>
    </source>
</reference>
<feature type="transmembrane region" description="Helical" evidence="1">
    <location>
        <begin position="29"/>
        <end position="47"/>
    </location>
</feature>
<keyword evidence="1" id="KW-1133">Transmembrane helix</keyword>
<evidence type="ECO:0000256" key="1">
    <source>
        <dbReference type="SAM" id="Phobius"/>
    </source>
</evidence>